<feature type="compositionally biased region" description="Gly residues" evidence="1">
    <location>
        <begin position="159"/>
        <end position="182"/>
    </location>
</feature>
<dbReference type="Gramene" id="PNT76158">
    <property type="protein sequence ID" value="PNT76158"/>
    <property type="gene ID" value="BRADI_1g45113v3"/>
</dbReference>
<feature type="region of interest" description="Disordered" evidence="1">
    <location>
        <begin position="155"/>
        <end position="182"/>
    </location>
</feature>
<dbReference type="InParanoid" id="A0A2K2DPF2"/>
<dbReference type="STRING" id="15368.A0A2K2DPF2"/>
<reference evidence="3" key="3">
    <citation type="submission" date="2018-08" db="UniProtKB">
        <authorList>
            <consortium name="EnsemblPlants"/>
        </authorList>
    </citation>
    <scope>IDENTIFICATION</scope>
    <source>
        <strain evidence="3">cv. Bd21</strain>
    </source>
</reference>
<evidence type="ECO:0000256" key="1">
    <source>
        <dbReference type="SAM" id="MobiDB-lite"/>
    </source>
</evidence>
<sequence length="182" mass="18222">MPPLTCTGGRRVCRGRRFTAMGAGPTAAAQTALAPPASPDYSPTTTWMLSGPAAPMLGEEDDFEAALAPPPPPLYCPAHGSGPCPVRDGTAPPLPSPTPPTPVADSMPPTVDDEPPVNYPAPPADDGAALDDVHPEARHLLRKFAAAMAAHRFGAPASGAGGGGSRIWGSSGDGGGAGRGYP</sequence>
<dbReference type="PRINTS" id="PR01217">
    <property type="entry name" value="PRICHEXTENSN"/>
</dbReference>
<reference evidence="2" key="2">
    <citation type="submission" date="2017-06" db="EMBL/GenBank/DDBJ databases">
        <title>WGS assembly of Brachypodium distachyon.</title>
        <authorList>
            <consortium name="The International Brachypodium Initiative"/>
            <person name="Lucas S."/>
            <person name="Harmon-Smith M."/>
            <person name="Lail K."/>
            <person name="Tice H."/>
            <person name="Grimwood J."/>
            <person name="Bruce D."/>
            <person name="Barry K."/>
            <person name="Shu S."/>
            <person name="Lindquist E."/>
            <person name="Wang M."/>
            <person name="Pitluck S."/>
            <person name="Vogel J.P."/>
            <person name="Garvin D.F."/>
            <person name="Mockler T.C."/>
            <person name="Schmutz J."/>
            <person name="Rokhsar D."/>
            <person name="Bevan M.W."/>
        </authorList>
    </citation>
    <scope>NUCLEOTIDE SEQUENCE</scope>
    <source>
        <strain evidence="2">Bd21</strain>
    </source>
</reference>
<gene>
    <name evidence="2" type="ORF">BRADI_1g45113v3</name>
</gene>
<dbReference type="EnsemblPlants" id="PNT76158">
    <property type="protein sequence ID" value="PNT76158"/>
    <property type="gene ID" value="BRADI_1g45113v3"/>
</dbReference>
<name>A0A2K2DPF2_BRADI</name>
<feature type="compositionally biased region" description="Pro residues" evidence="1">
    <location>
        <begin position="92"/>
        <end position="102"/>
    </location>
</feature>
<feature type="region of interest" description="Disordered" evidence="1">
    <location>
        <begin position="27"/>
        <end position="46"/>
    </location>
</feature>
<evidence type="ECO:0000313" key="3">
    <source>
        <dbReference type="EnsemblPlants" id="PNT76158"/>
    </source>
</evidence>
<protein>
    <submittedName>
        <fullName evidence="2 3">Uncharacterized protein</fullName>
    </submittedName>
</protein>
<reference evidence="2 3" key="1">
    <citation type="journal article" date="2010" name="Nature">
        <title>Genome sequencing and analysis of the model grass Brachypodium distachyon.</title>
        <authorList>
            <consortium name="International Brachypodium Initiative"/>
        </authorList>
    </citation>
    <scope>NUCLEOTIDE SEQUENCE [LARGE SCALE GENOMIC DNA]</scope>
    <source>
        <strain evidence="2 3">Bd21</strain>
    </source>
</reference>
<evidence type="ECO:0000313" key="4">
    <source>
        <dbReference type="Proteomes" id="UP000008810"/>
    </source>
</evidence>
<feature type="region of interest" description="Disordered" evidence="1">
    <location>
        <begin position="79"/>
        <end position="130"/>
    </location>
</feature>
<organism evidence="2">
    <name type="scientific">Brachypodium distachyon</name>
    <name type="common">Purple false brome</name>
    <name type="synonym">Trachynia distachya</name>
    <dbReference type="NCBI Taxonomy" id="15368"/>
    <lineage>
        <taxon>Eukaryota</taxon>
        <taxon>Viridiplantae</taxon>
        <taxon>Streptophyta</taxon>
        <taxon>Embryophyta</taxon>
        <taxon>Tracheophyta</taxon>
        <taxon>Spermatophyta</taxon>
        <taxon>Magnoliopsida</taxon>
        <taxon>Liliopsida</taxon>
        <taxon>Poales</taxon>
        <taxon>Poaceae</taxon>
        <taxon>BOP clade</taxon>
        <taxon>Pooideae</taxon>
        <taxon>Stipodae</taxon>
        <taxon>Brachypodieae</taxon>
        <taxon>Brachypodium</taxon>
    </lineage>
</organism>
<accession>A0A2K2DPF2</accession>
<dbReference type="EMBL" id="CM000880">
    <property type="protein sequence ID" value="PNT76158.1"/>
    <property type="molecule type" value="Genomic_DNA"/>
</dbReference>
<proteinExistence type="predicted"/>
<evidence type="ECO:0000313" key="2">
    <source>
        <dbReference type="EMBL" id="PNT76158.1"/>
    </source>
</evidence>
<keyword evidence="4" id="KW-1185">Reference proteome</keyword>
<dbReference type="AlphaFoldDB" id="A0A2K2DPF2"/>
<dbReference type="Proteomes" id="UP000008810">
    <property type="component" value="Chromosome 1"/>
</dbReference>